<dbReference type="PANTHER" id="PTHR21064">
    <property type="entry name" value="AMINOGLYCOSIDE PHOSPHOTRANSFERASE DOMAIN-CONTAINING PROTEIN-RELATED"/>
    <property type="match status" value="1"/>
</dbReference>
<dbReference type="RefSeq" id="WP_380048562.1">
    <property type="nucleotide sequence ID" value="NZ_JBHLTC010000018.1"/>
</dbReference>
<evidence type="ECO:0000313" key="3">
    <source>
        <dbReference type="EMBL" id="MFC0625792.1"/>
    </source>
</evidence>
<reference evidence="3 4" key="1">
    <citation type="submission" date="2024-09" db="EMBL/GenBank/DDBJ databases">
        <authorList>
            <person name="Sun Q."/>
            <person name="Mori K."/>
        </authorList>
    </citation>
    <scope>NUCLEOTIDE SEQUENCE [LARGE SCALE GENOMIC DNA]</scope>
    <source>
        <strain evidence="3 4">CGMCC 1.15906</strain>
    </source>
</reference>
<evidence type="ECO:0000313" key="4">
    <source>
        <dbReference type="Proteomes" id="UP001589890"/>
    </source>
</evidence>
<evidence type="ECO:0000259" key="2">
    <source>
        <dbReference type="Pfam" id="PF01636"/>
    </source>
</evidence>
<comment type="caution">
    <text evidence="3">The sequence shown here is derived from an EMBL/GenBank/DDBJ whole genome shotgun (WGS) entry which is preliminary data.</text>
</comment>
<protein>
    <submittedName>
        <fullName evidence="3">Phosphotransferase enzyme family protein</fullName>
    </submittedName>
</protein>
<accession>A0ABV6QQA9</accession>
<dbReference type="Pfam" id="PF01636">
    <property type="entry name" value="APH"/>
    <property type="match status" value="1"/>
</dbReference>
<dbReference type="InterPro" id="IPR011009">
    <property type="entry name" value="Kinase-like_dom_sf"/>
</dbReference>
<dbReference type="PANTHER" id="PTHR21064:SF6">
    <property type="entry name" value="AMINOGLYCOSIDE PHOSPHOTRANSFERASE DOMAIN-CONTAINING PROTEIN"/>
    <property type="match status" value="1"/>
</dbReference>
<keyword evidence="4" id="KW-1185">Reference proteome</keyword>
<dbReference type="InterPro" id="IPR002575">
    <property type="entry name" value="Aminoglycoside_PTrfase"/>
</dbReference>
<feature type="domain" description="Aminoglycoside phosphotransferase" evidence="2">
    <location>
        <begin position="62"/>
        <end position="295"/>
    </location>
</feature>
<dbReference type="SUPFAM" id="SSF56112">
    <property type="entry name" value="Protein kinase-like (PK-like)"/>
    <property type="match status" value="1"/>
</dbReference>
<name>A0ABV6QQA9_9ACTN</name>
<sequence>MFPTGLSMLWESADPREALRERFSLDDFDDAVAWMSKGLAEAWGINVETCDRIIISDTNAIAWVGTDRGALIAKWSRAQDQFERLEAIADLLKALHDQGMPVAPPLASLSANQLEDKRLDGRHRLILHSGQTPLSMTVQPQIDGELLDITDEAVVRQAGACLATLHNALADHADPRLADPKPTDDLGQQIQTWLEREDAGRAPDASARLRDQIASLPPIDRETQFIHRDYRSSNILTAGSEVLAIIDFDGVVTGYCINDLAFAFVYIGTRFRSWAPTPAYVREALLDGYQSVRPLTQLEHKWLQAVVLWYGIGAIPPGDDPAGWAAAI</sequence>
<gene>
    <name evidence="3" type="ORF">ACFFGN_17065</name>
</gene>
<dbReference type="Proteomes" id="UP001589890">
    <property type="component" value="Unassembled WGS sequence"/>
</dbReference>
<dbReference type="EMBL" id="JBHLTC010000018">
    <property type="protein sequence ID" value="MFC0625792.1"/>
    <property type="molecule type" value="Genomic_DNA"/>
</dbReference>
<proteinExistence type="inferred from homology"/>
<evidence type="ECO:0000256" key="1">
    <source>
        <dbReference type="ARBA" id="ARBA00038240"/>
    </source>
</evidence>
<comment type="similarity">
    <text evidence="1">Belongs to the pseudomonas-type ThrB family.</text>
</comment>
<dbReference type="InterPro" id="IPR050249">
    <property type="entry name" value="Pseudomonas-type_ThrB"/>
</dbReference>
<organism evidence="3 4">
    <name type="scientific">Kribbella deserti</name>
    <dbReference type="NCBI Taxonomy" id="1926257"/>
    <lineage>
        <taxon>Bacteria</taxon>
        <taxon>Bacillati</taxon>
        <taxon>Actinomycetota</taxon>
        <taxon>Actinomycetes</taxon>
        <taxon>Propionibacteriales</taxon>
        <taxon>Kribbellaceae</taxon>
        <taxon>Kribbella</taxon>
    </lineage>
</organism>
<dbReference type="Gene3D" id="3.90.1200.10">
    <property type="match status" value="1"/>
</dbReference>